<sequence>MAPHHPTEPATVWQAFRKPLTTAALFGVAANLVALASPLGGVLAYDRLMTSDGAAIAFLVALIALALFAAHTLLTFTRARLLARVGRRVGAALTDRFGDSELIGRPLTRDPATGALQNRYRDLASVREFLAGPMTGPMLDLPWLPVYALSLALVHPGLGAMALVGLSALLALGAAEAISSEDDDAAPATLPDSSLWGIADDVSDLAAVGLQFCCIVYQALLLGVALVLVQRGELSPGILPGVFIIGGVTMRTAHRTLALRAESLAAWAAYRRLTGRASNRSDLAGGSVISLNHTVG</sequence>
<organism evidence="7 8">
    <name type="scientific">Azospirillum cavernae</name>
    <dbReference type="NCBI Taxonomy" id="2320860"/>
    <lineage>
        <taxon>Bacteria</taxon>
        <taxon>Pseudomonadati</taxon>
        <taxon>Pseudomonadota</taxon>
        <taxon>Alphaproteobacteria</taxon>
        <taxon>Rhodospirillales</taxon>
        <taxon>Azospirillaceae</taxon>
        <taxon>Azospirillum</taxon>
    </lineage>
</organism>
<dbReference type="InterPro" id="IPR011527">
    <property type="entry name" value="ABC1_TM_dom"/>
</dbReference>
<accession>A0A418W2D9</accession>
<reference evidence="7 8" key="1">
    <citation type="submission" date="2018-09" db="EMBL/GenBank/DDBJ databases">
        <authorList>
            <person name="Zhu H."/>
        </authorList>
    </citation>
    <scope>NUCLEOTIDE SEQUENCE [LARGE SCALE GENOMIC DNA]</scope>
    <source>
        <strain evidence="7 8">K2W22B-5</strain>
    </source>
</reference>
<dbReference type="InterPro" id="IPR036640">
    <property type="entry name" value="ABC1_TM_sf"/>
</dbReference>
<evidence type="ECO:0000256" key="3">
    <source>
        <dbReference type="ARBA" id="ARBA00022989"/>
    </source>
</evidence>
<keyword evidence="8" id="KW-1185">Reference proteome</keyword>
<comment type="subcellular location">
    <subcellularLocation>
        <location evidence="1">Cell membrane</location>
        <topology evidence="1">Multi-pass membrane protein</topology>
    </subcellularLocation>
</comment>
<dbReference type="AlphaFoldDB" id="A0A418W2D9"/>
<dbReference type="Proteomes" id="UP000283458">
    <property type="component" value="Unassembled WGS sequence"/>
</dbReference>
<dbReference type="EMBL" id="QYUL01000001">
    <property type="protein sequence ID" value="RJF84197.1"/>
    <property type="molecule type" value="Genomic_DNA"/>
</dbReference>
<dbReference type="GO" id="GO:0140359">
    <property type="term" value="F:ABC-type transporter activity"/>
    <property type="evidence" value="ECO:0007669"/>
    <property type="project" value="InterPro"/>
</dbReference>
<keyword evidence="2 5" id="KW-0812">Transmembrane</keyword>
<evidence type="ECO:0000256" key="4">
    <source>
        <dbReference type="ARBA" id="ARBA00023136"/>
    </source>
</evidence>
<evidence type="ECO:0000256" key="5">
    <source>
        <dbReference type="SAM" id="Phobius"/>
    </source>
</evidence>
<dbReference type="OrthoDB" id="9934485at2"/>
<comment type="caution">
    <text evidence="7">The sequence shown here is derived from an EMBL/GenBank/DDBJ whole genome shotgun (WGS) entry which is preliminary data.</text>
</comment>
<dbReference type="SUPFAM" id="SSF90123">
    <property type="entry name" value="ABC transporter transmembrane region"/>
    <property type="match status" value="1"/>
</dbReference>
<proteinExistence type="predicted"/>
<dbReference type="Gene3D" id="1.20.1560.10">
    <property type="entry name" value="ABC transporter type 1, transmembrane domain"/>
    <property type="match status" value="1"/>
</dbReference>
<feature type="transmembrane region" description="Helical" evidence="5">
    <location>
        <begin position="23"/>
        <end position="44"/>
    </location>
</feature>
<dbReference type="RefSeq" id="WP_119829840.1">
    <property type="nucleotide sequence ID" value="NZ_QYUL01000001.1"/>
</dbReference>
<evidence type="ECO:0000313" key="7">
    <source>
        <dbReference type="EMBL" id="RJF84197.1"/>
    </source>
</evidence>
<feature type="domain" description="ABC transmembrane type-1" evidence="6">
    <location>
        <begin position="23"/>
        <end position="173"/>
    </location>
</feature>
<evidence type="ECO:0000313" key="8">
    <source>
        <dbReference type="Proteomes" id="UP000283458"/>
    </source>
</evidence>
<gene>
    <name evidence="7" type="ORF">D3877_06305</name>
</gene>
<name>A0A418W2D9_9PROT</name>
<evidence type="ECO:0000259" key="6">
    <source>
        <dbReference type="PROSITE" id="PS50929"/>
    </source>
</evidence>
<dbReference type="PROSITE" id="PS50929">
    <property type="entry name" value="ABC_TM1F"/>
    <property type="match status" value="1"/>
</dbReference>
<feature type="transmembrane region" description="Helical" evidence="5">
    <location>
        <begin position="56"/>
        <end position="77"/>
    </location>
</feature>
<keyword evidence="3 5" id="KW-1133">Transmembrane helix</keyword>
<feature type="transmembrane region" description="Helical" evidence="5">
    <location>
        <begin position="205"/>
        <end position="229"/>
    </location>
</feature>
<feature type="transmembrane region" description="Helical" evidence="5">
    <location>
        <begin position="146"/>
        <end position="172"/>
    </location>
</feature>
<dbReference type="GO" id="GO:0005524">
    <property type="term" value="F:ATP binding"/>
    <property type="evidence" value="ECO:0007669"/>
    <property type="project" value="InterPro"/>
</dbReference>
<evidence type="ECO:0000256" key="1">
    <source>
        <dbReference type="ARBA" id="ARBA00004651"/>
    </source>
</evidence>
<evidence type="ECO:0000256" key="2">
    <source>
        <dbReference type="ARBA" id="ARBA00022692"/>
    </source>
</evidence>
<protein>
    <recommendedName>
        <fullName evidence="6">ABC transmembrane type-1 domain-containing protein</fullName>
    </recommendedName>
</protein>
<dbReference type="GO" id="GO:0005886">
    <property type="term" value="C:plasma membrane"/>
    <property type="evidence" value="ECO:0007669"/>
    <property type="project" value="UniProtKB-SubCell"/>
</dbReference>
<keyword evidence="4 5" id="KW-0472">Membrane</keyword>